<organism evidence="4 5">
    <name type="scientific">Reticulomyxa filosa</name>
    <dbReference type="NCBI Taxonomy" id="46433"/>
    <lineage>
        <taxon>Eukaryota</taxon>
        <taxon>Sar</taxon>
        <taxon>Rhizaria</taxon>
        <taxon>Retaria</taxon>
        <taxon>Foraminifera</taxon>
        <taxon>Monothalamids</taxon>
        <taxon>Reticulomyxidae</taxon>
        <taxon>Reticulomyxa</taxon>
    </lineage>
</organism>
<name>X6MZG4_RETFI</name>
<dbReference type="PROSITE" id="PS50082">
    <property type="entry name" value="WD_REPEATS_2"/>
    <property type="match status" value="2"/>
</dbReference>
<evidence type="ECO:0000256" key="1">
    <source>
        <dbReference type="ARBA" id="ARBA00022574"/>
    </source>
</evidence>
<feature type="repeat" description="WD" evidence="3">
    <location>
        <begin position="325"/>
        <end position="359"/>
    </location>
</feature>
<comment type="caution">
    <text evidence="4">The sequence shown here is derived from an EMBL/GenBank/DDBJ whole genome shotgun (WGS) entry which is preliminary data.</text>
</comment>
<dbReference type="PRINTS" id="PR00320">
    <property type="entry name" value="GPROTEINBRPT"/>
</dbReference>
<evidence type="ECO:0000256" key="2">
    <source>
        <dbReference type="ARBA" id="ARBA00022737"/>
    </source>
</evidence>
<dbReference type="InterPro" id="IPR036322">
    <property type="entry name" value="WD40_repeat_dom_sf"/>
</dbReference>
<dbReference type="Pfam" id="PF00400">
    <property type="entry name" value="WD40"/>
    <property type="match status" value="3"/>
</dbReference>
<evidence type="ECO:0000256" key="3">
    <source>
        <dbReference type="PROSITE-ProRule" id="PRU00221"/>
    </source>
</evidence>
<dbReference type="EMBL" id="ASPP01014106">
    <property type="protein sequence ID" value="ETO19043.1"/>
    <property type="molecule type" value="Genomic_DNA"/>
</dbReference>
<dbReference type="PROSITE" id="PS50294">
    <property type="entry name" value="WD_REPEATS_REGION"/>
    <property type="match status" value="1"/>
</dbReference>
<keyword evidence="2" id="KW-0677">Repeat</keyword>
<protein>
    <recommendedName>
        <fullName evidence="6">Mitotic checkpoint protein BUB3</fullName>
    </recommendedName>
</protein>
<dbReference type="SMART" id="SM00320">
    <property type="entry name" value="WD40"/>
    <property type="match status" value="4"/>
</dbReference>
<feature type="repeat" description="WD" evidence="3">
    <location>
        <begin position="102"/>
        <end position="134"/>
    </location>
</feature>
<sequence>MAQTEVVAQFEIQNPPTDGITRVKFTKDGAHLLVSSWDKTVTLYNIDFENFSSKKVHSYDHKAGVLDCTLSQNSGTAYSGGCDNLVIRCDLSSGSVSPLLSTSGHSQPIRCVQYDNENQYVITGSWDKTLKVWDDRVSEHVVLTHHLPSKVFAMSTSKQRLIVEFYFLFLLKKKKKERREIAKPCLSFFFFPPSPSSLYSRCMLLFSCNINNCVSTTEQLSVTVAKMFHEGVKQTKKQWCSGREIYIYDLRKMKEPEQKRESSLKHQTRSICGHTNGEQFILASIEGRVAIEYFDPSQEAQQKKFAFKCHRSVDKTTMVQTIYPVNCVSVHPIYGTFATGGCDGIVSVWDMDNKKRISQFSAFATSIASIDFSGSGNQLMAIAQSYTWEQGPTEHPKDSIFIRRVKEAEMKPKQKKK</sequence>
<accession>X6MZG4</accession>
<dbReference type="InterPro" id="IPR015943">
    <property type="entry name" value="WD40/YVTN_repeat-like_dom_sf"/>
</dbReference>
<evidence type="ECO:0000313" key="5">
    <source>
        <dbReference type="Proteomes" id="UP000023152"/>
    </source>
</evidence>
<proteinExistence type="predicted"/>
<gene>
    <name evidence="4" type="ORF">RFI_18194</name>
</gene>
<reference evidence="4 5" key="1">
    <citation type="journal article" date="2013" name="Curr. Biol.">
        <title>The Genome of the Foraminiferan Reticulomyxa filosa.</title>
        <authorList>
            <person name="Glockner G."/>
            <person name="Hulsmann N."/>
            <person name="Schleicher M."/>
            <person name="Noegel A.A."/>
            <person name="Eichinger L."/>
            <person name="Gallinger C."/>
            <person name="Pawlowski J."/>
            <person name="Sierra R."/>
            <person name="Euteneuer U."/>
            <person name="Pillet L."/>
            <person name="Moustafa A."/>
            <person name="Platzer M."/>
            <person name="Groth M."/>
            <person name="Szafranski K."/>
            <person name="Schliwa M."/>
        </authorList>
    </citation>
    <scope>NUCLEOTIDE SEQUENCE [LARGE SCALE GENOMIC DNA]</scope>
</reference>
<keyword evidence="1 3" id="KW-0853">WD repeat</keyword>
<keyword evidence="5" id="KW-1185">Reference proteome</keyword>
<dbReference type="AlphaFoldDB" id="X6MZG4"/>
<evidence type="ECO:0000313" key="4">
    <source>
        <dbReference type="EMBL" id="ETO19043.1"/>
    </source>
</evidence>
<dbReference type="InterPro" id="IPR001680">
    <property type="entry name" value="WD40_rpt"/>
</dbReference>
<evidence type="ECO:0008006" key="6">
    <source>
        <dbReference type="Google" id="ProtNLM"/>
    </source>
</evidence>
<dbReference type="OrthoDB" id="10262475at2759"/>
<dbReference type="PANTHER" id="PTHR10971">
    <property type="entry name" value="MRNA EXPORT FACTOR AND BUB3"/>
    <property type="match status" value="1"/>
</dbReference>
<dbReference type="Gene3D" id="2.130.10.10">
    <property type="entry name" value="YVTN repeat-like/Quinoprotein amine dehydrogenase"/>
    <property type="match status" value="1"/>
</dbReference>
<dbReference type="InterPro" id="IPR020472">
    <property type="entry name" value="WD40_PAC1"/>
</dbReference>
<dbReference type="OMA" id="TPEKVYT"/>
<dbReference type="Proteomes" id="UP000023152">
    <property type="component" value="Unassembled WGS sequence"/>
</dbReference>
<dbReference type="SUPFAM" id="SSF50978">
    <property type="entry name" value="WD40 repeat-like"/>
    <property type="match status" value="1"/>
</dbReference>